<reference evidence="1" key="2">
    <citation type="journal article" date="2015" name="Fish Shellfish Immunol.">
        <title>Early steps in the European eel (Anguilla anguilla)-Vibrio vulnificus interaction in the gills: Role of the RtxA13 toxin.</title>
        <authorList>
            <person name="Callol A."/>
            <person name="Pajuelo D."/>
            <person name="Ebbesson L."/>
            <person name="Teles M."/>
            <person name="MacKenzie S."/>
            <person name="Amaro C."/>
        </authorList>
    </citation>
    <scope>NUCLEOTIDE SEQUENCE</scope>
</reference>
<dbReference type="AlphaFoldDB" id="A0A0E9RHJ4"/>
<sequence>MHARSWYLVSLLKGYNGLCESEVGMCPFSV</sequence>
<accession>A0A0E9RHJ4</accession>
<name>A0A0E9RHJ4_ANGAN</name>
<protein>
    <submittedName>
        <fullName evidence="1">Uncharacterized protein</fullName>
    </submittedName>
</protein>
<proteinExistence type="predicted"/>
<organism evidence="1">
    <name type="scientific">Anguilla anguilla</name>
    <name type="common">European freshwater eel</name>
    <name type="synonym">Muraena anguilla</name>
    <dbReference type="NCBI Taxonomy" id="7936"/>
    <lineage>
        <taxon>Eukaryota</taxon>
        <taxon>Metazoa</taxon>
        <taxon>Chordata</taxon>
        <taxon>Craniata</taxon>
        <taxon>Vertebrata</taxon>
        <taxon>Euteleostomi</taxon>
        <taxon>Actinopterygii</taxon>
        <taxon>Neopterygii</taxon>
        <taxon>Teleostei</taxon>
        <taxon>Anguilliformes</taxon>
        <taxon>Anguillidae</taxon>
        <taxon>Anguilla</taxon>
    </lineage>
</organism>
<reference evidence="1" key="1">
    <citation type="submission" date="2014-11" db="EMBL/GenBank/DDBJ databases">
        <authorList>
            <person name="Amaro Gonzalez C."/>
        </authorList>
    </citation>
    <scope>NUCLEOTIDE SEQUENCE</scope>
</reference>
<dbReference type="EMBL" id="GBXM01079941">
    <property type="protein sequence ID" value="JAH28636.1"/>
    <property type="molecule type" value="Transcribed_RNA"/>
</dbReference>
<evidence type="ECO:0000313" key="1">
    <source>
        <dbReference type="EMBL" id="JAH28636.1"/>
    </source>
</evidence>